<sequence length="82" mass="8413">MSKEIAPEVGVQLPGLITPLTLTFSAVGADAAAGGLAAEAVVPAAQASAANRILLEWKCFIIALEISKPVPREEAWIRGSSA</sequence>
<dbReference type="EMBL" id="MTZV01000003">
    <property type="protein sequence ID" value="PCE27066.1"/>
    <property type="molecule type" value="Genomic_DNA"/>
</dbReference>
<reference evidence="1 2" key="1">
    <citation type="submission" date="2017-01" db="EMBL/GenBank/DDBJ databases">
        <title>Whole-Genome Shotgun Sequencing of Two beta-Proteobacterial Species in Search of the Bulgecin Biosynthetic Cluster.</title>
        <authorList>
            <person name="Horsman M.E."/>
            <person name="Marous D.R."/>
            <person name="Li R."/>
            <person name="Oliver R.A."/>
            <person name="Byun B."/>
            <person name="Emrich S.J."/>
            <person name="Boggess B."/>
            <person name="Townsend C.A."/>
            <person name="Mobashery S."/>
        </authorList>
    </citation>
    <scope>NUCLEOTIDE SEQUENCE [LARGE SCALE GENOMIC DNA]</scope>
    <source>
        <strain evidence="1 2">ATCC 31363</strain>
    </source>
</reference>
<organism evidence="1 2">
    <name type="scientific">Paraburkholderia acidicola</name>
    <dbReference type="NCBI Taxonomy" id="1912599"/>
    <lineage>
        <taxon>Bacteria</taxon>
        <taxon>Pseudomonadati</taxon>
        <taxon>Pseudomonadota</taxon>
        <taxon>Betaproteobacteria</taxon>
        <taxon>Burkholderiales</taxon>
        <taxon>Burkholderiaceae</taxon>
        <taxon>Paraburkholderia</taxon>
    </lineage>
</organism>
<proteinExistence type="predicted"/>
<evidence type="ECO:0000313" key="1">
    <source>
        <dbReference type="EMBL" id="PCE27066.1"/>
    </source>
</evidence>
<evidence type="ECO:0000313" key="2">
    <source>
        <dbReference type="Proteomes" id="UP000218022"/>
    </source>
</evidence>
<dbReference type="AlphaFoldDB" id="A0A2A4F3V3"/>
<accession>A0A2A4F3V3</accession>
<name>A0A2A4F3V3_9BURK</name>
<dbReference type="Proteomes" id="UP000218022">
    <property type="component" value="Unassembled WGS sequence"/>
</dbReference>
<comment type="caution">
    <text evidence="1">The sequence shown here is derived from an EMBL/GenBank/DDBJ whole genome shotgun (WGS) entry which is preliminary data.</text>
</comment>
<gene>
    <name evidence="1" type="ORF">BWP39_09780</name>
</gene>
<protein>
    <submittedName>
        <fullName evidence="1">Uncharacterized protein</fullName>
    </submittedName>
</protein>